<evidence type="ECO:0000313" key="1">
    <source>
        <dbReference type="EMBL" id="KEH21602.1"/>
    </source>
</evidence>
<dbReference type="EnsemblPlants" id="KEH21602">
    <property type="protein sequence ID" value="KEH21602"/>
    <property type="gene ID" value="MTR_7g008883"/>
</dbReference>
<accession>A0A072TVX6</accession>
<name>A0A072TVX6_MEDTR</name>
<dbReference type="AlphaFoldDB" id="A0A072TVX6"/>
<sequence>MGETILVGVVKAIANRVH</sequence>
<keyword evidence="3" id="KW-1185">Reference proteome</keyword>
<gene>
    <name evidence="1" type="ordered locus">MTR_7g008883</name>
</gene>
<dbReference type="HOGENOM" id="CLU_3431081_0_0_1"/>
<dbReference type="Proteomes" id="UP000002051">
    <property type="component" value="Unassembled WGS sequence"/>
</dbReference>
<evidence type="ECO:0000313" key="3">
    <source>
        <dbReference type="Proteomes" id="UP000002051"/>
    </source>
</evidence>
<dbReference type="EMBL" id="CM001223">
    <property type="protein sequence ID" value="KEH21602.1"/>
    <property type="molecule type" value="Genomic_DNA"/>
</dbReference>
<reference evidence="1 3" key="2">
    <citation type="journal article" date="2014" name="BMC Genomics">
        <title>An improved genome release (version Mt4.0) for the model legume Medicago truncatula.</title>
        <authorList>
            <person name="Tang H."/>
            <person name="Krishnakumar V."/>
            <person name="Bidwell S."/>
            <person name="Rosen B."/>
            <person name="Chan A."/>
            <person name="Zhou S."/>
            <person name="Gentzbittel L."/>
            <person name="Childs K.L."/>
            <person name="Yandell M."/>
            <person name="Gundlach H."/>
            <person name="Mayer K.F."/>
            <person name="Schwartz D.C."/>
            <person name="Town C.D."/>
        </authorList>
    </citation>
    <scope>GENOME REANNOTATION</scope>
    <source>
        <strain evidence="1">A17</strain>
        <strain evidence="2 3">cv. Jemalong A17</strain>
    </source>
</reference>
<proteinExistence type="predicted"/>
<evidence type="ECO:0000313" key="2">
    <source>
        <dbReference type="EnsemblPlants" id="KEH21602"/>
    </source>
</evidence>
<reference evidence="2" key="3">
    <citation type="submission" date="2015-04" db="UniProtKB">
        <authorList>
            <consortium name="EnsemblPlants"/>
        </authorList>
    </citation>
    <scope>IDENTIFICATION</scope>
    <source>
        <strain evidence="2">cv. Jemalong A17</strain>
    </source>
</reference>
<reference evidence="1 3" key="1">
    <citation type="journal article" date="2011" name="Nature">
        <title>The Medicago genome provides insight into the evolution of rhizobial symbioses.</title>
        <authorList>
            <person name="Young N.D."/>
            <person name="Debelle F."/>
            <person name="Oldroyd G.E."/>
            <person name="Geurts R."/>
            <person name="Cannon S.B."/>
            <person name="Udvardi M.K."/>
            <person name="Benedito V.A."/>
            <person name="Mayer K.F."/>
            <person name="Gouzy J."/>
            <person name="Schoof H."/>
            <person name="Van de Peer Y."/>
            <person name="Proost S."/>
            <person name="Cook D.R."/>
            <person name="Meyers B.C."/>
            <person name="Spannagl M."/>
            <person name="Cheung F."/>
            <person name="De Mita S."/>
            <person name="Krishnakumar V."/>
            <person name="Gundlach H."/>
            <person name="Zhou S."/>
            <person name="Mudge J."/>
            <person name="Bharti A.K."/>
            <person name="Murray J.D."/>
            <person name="Naoumkina M.A."/>
            <person name="Rosen B."/>
            <person name="Silverstein K.A."/>
            <person name="Tang H."/>
            <person name="Rombauts S."/>
            <person name="Zhao P.X."/>
            <person name="Zhou P."/>
            <person name="Barbe V."/>
            <person name="Bardou P."/>
            <person name="Bechner M."/>
            <person name="Bellec A."/>
            <person name="Berger A."/>
            <person name="Berges H."/>
            <person name="Bidwell S."/>
            <person name="Bisseling T."/>
            <person name="Choisne N."/>
            <person name="Couloux A."/>
            <person name="Denny R."/>
            <person name="Deshpande S."/>
            <person name="Dai X."/>
            <person name="Doyle J.J."/>
            <person name="Dudez A.M."/>
            <person name="Farmer A.D."/>
            <person name="Fouteau S."/>
            <person name="Franken C."/>
            <person name="Gibelin C."/>
            <person name="Gish J."/>
            <person name="Goldstein S."/>
            <person name="Gonzalez A.J."/>
            <person name="Green P.J."/>
            <person name="Hallab A."/>
            <person name="Hartog M."/>
            <person name="Hua A."/>
            <person name="Humphray S.J."/>
            <person name="Jeong D.H."/>
            <person name="Jing Y."/>
            <person name="Jocker A."/>
            <person name="Kenton S.M."/>
            <person name="Kim D.J."/>
            <person name="Klee K."/>
            <person name="Lai H."/>
            <person name="Lang C."/>
            <person name="Lin S."/>
            <person name="Macmil S.L."/>
            <person name="Magdelenat G."/>
            <person name="Matthews L."/>
            <person name="McCorrison J."/>
            <person name="Monaghan E.L."/>
            <person name="Mun J.H."/>
            <person name="Najar F.Z."/>
            <person name="Nicholson C."/>
            <person name="Noirot C."/>
            <person name="O'Bleness M."/>
            <person name="Paule C.R."/>
            <person name="Poulain J."/>
            <person name="Prion F."/>
            <person name="Qin B."/>
            <person name="Qu C."/>
            <person name="Retzel E.F."/>
            <person name="Riddle C."/>
            <person name="Sallet E."/>
            <person name="Samain S."/>
            <person name="Samson N."/>
            <person name="Sanders I."/>
            <person name="Saurat O."/>
            <person name="Scarpelli C."/>
            <person name="Schiex T."/>
            <person name="Segurens B."/>
            <person name="Severin A.J."/>
            <person name="Sherrier D.J."/>
            <person name="Shi R."/>
            <person name="Sims S."/>
            <person name="Singer S.R."/>
            <person name="Sinharoy S."/>
            <person name="Sterck L."/>
            <person name="Viollet A."/>
            <person name="Wang B.B."/>
            <person name="Wang K."/>
            <person name="Wang M."/>
            <person name="Wang X."/>
            <person name="Warfsmann J."/>
            <person name="Weissenbach J."/>
            <person name="White D.D."/>
            <person name="White J.D."/>
            <person name="Wiley G.B."/>
            <person name="Wincker P."/>
            <person name="Xing Y."/>
            <person name="Yang L."/>
            <person name="Yao Z."/>
            <person name="Ying F."/>
            <person name="Zhai J."/>
            <person name="Zhou L."/>
            <person name="Zuber A."/>
            <person name="Denarie J."/>
            <person name="Dixon R.A."/>
            <person name="May G.D."/>
            <person name="Schwartz D.C."/>
            <person name="Rogers J."/>
            <person name="Quetier F."/>
            <person name="Town C.D."/>
            <person name="Roe B.A."/>
        </authorList>
    </citation>
    <scope>NUCLEOTIDE SEQUENCE [LARGE SCALE GENOMIC DNA]</scope>
    <source>
        <strain evidence="1">A17</strain>
        <strain evidence="2 3">cv. Jemalong A17</strain>
    </source>
</reference>
<protein>
    <submittedName>
        <fullName evidence="1">Nodule Cysteine-Rich (NCR) secreted peptide</fullName>
    </submittedName>
</protein>
<organism evidence="1 3">
    <name type="scientific">Medicago truncatula</name>
    <name type="common">Barrel medic</name>
    <name type="synonym">Medicago tribuloides</name>
    <dbReference type="NCBI Taxonomy" id="3880"/>
    <lineage>
        <taxon>Eukaryota</taxon>
        <taxon>Viridiplantae</taxon>
        <taxon>Streptophyta</taxon>
        <taxon>Embryophyta</taxon>
        <taxon>Tracheophyta</taxon>
        <taxon>Spermatophyta</taxon>
        <taxon>Magnoliopsida</taxon>
        <taxon>eudicotyledons</taxon>
        <taxon>Gunneridae</taxon>
        <taxon>Pentapetalae</taxon>
        <taxon>rosids</taxon>
        <taxon>fabids</taxon>
        <taxon>Fabales</taxon>
        <taxon>Fabaceae</taxon>
        <taxon>Papilionoideae</taxon>
        <taxon>50 kb inversion clade</taxon>
        <taxon>NPAAA clade</taxon>
        <taxon>Hologalegina</taxon>
        <taxon>IRL clade</taxon>
        <taxon>Trifolieae</taxon>
        <taxon>Medicago</taxon>
    </lineage>
</organism>